<keyword evidence="2" id="KW-1133">Transmembrane helix</keyword>
<evidence type="ECO:0000256" key="1">
    <source>
        <dbReference type="SAM" id="MobiDB-lite"/>
    </source>
</evidence>
<feature type="transmembrane region" description="Helical" evidence="2">
    <location>
        <begin position="687"/>
        <end position="709"/>
    </location>
</feature>
<dbReference type="Gene3D" id="3.90.550.10">
    <property type="entry name" value="Spore Coat Polysaccharide Biosynthesis Protein SpsA, Chain A"/>
    <property type="match status" value="1"/>
</dbReference>
<accession>A0A3M2ME84</accession>
<dbReference type="EMBL" id="RFFG01000006">
    <property type="protein sequence ID" value="RMI46955.1"/>
    <property type="molecule type" value="Genomic_DNA"/>
</dbReference>
<dbReference type="Pfam" id="PF13641">
    <property type="entry name" value="Glyco_tranf_2_3"/>
    <property type="match status" value="1"/>
</dbReference>
<feature type="transmembrane region" description="Helical" evidence="2">
    <location>
        <begin position="507"/>
        <end position="527"/>
    </location>
</feature>
<comment type="caution">
    <text evidence="3">The sequence shown here is derived from an EMBL/GenBank/DDBJ whole genome shotgun (WGS) entry which is preliminary data.</text>
</comment>
<dbReference type="GO" id="GO:0016740">
    <property type="term" value="F:transferase activity"/>
    <property type="evidence" value="ECO:0007669"/>
    <property type="project" value="UniProtKB-KW"/>
</dbReference>
<dbReference type="PANTHER" id="PTHR43685">
    <property type="entry name" value="GLYCOSYLTRANSFERASE"/>
    <property type="match status" value="1"/>
</dbReference>
<feature type="transmembrane region" description="Helical" evidence="2">
    <location>
        <begin position="721"/>
        <end position="740"/>
    </location>
</feature>
<protein>
    <submittedName>
        <fullName evidence="3">Glycosyltransferase family 2 protein</fullName>
    </submittedName>
</protein>
<keyword evidence="4" id="KW-1185">Reference proteome</keyword>
<dbReference type="SUPFAM" id="SSF53448">
    <property type="entry name" value="Nucleotide-diphospho-sugar transferases"/>
    <property type="match status" value="1"/>
</dbReference>
<dbReference type="OrthoDB" id="3734530at2"/>
<dbReference type="Proteomes" id="UP000282674">
    <property type="component" value="Unassembled WGS sequence"/>
</dbReference>
<feature type="transmembrane region" description="Helical" evidence="2">
    <location>
        <begin position="564"/>
        <end position="593"/>
    </location>
</feature>
<feature type="compositionally biased region" description="Basic residues" evidence="1">
    <location>
        <begin position="1059"/>
        <end position="1069"/>
    </location>
</feature>
<reference evidence="3 4" key="1">
    <citation type="submission" date="2018-10" db="EMBL/GenBank/DDBJ databases">
        <title>Isolation from soil.</title>
        <authorList>
            <person name="Hu J."/>
        </authorList>
    </citation>
    <scope>NUCLEOTIDE SEQUENCE [LARGE SCALE GENOMIC DNA]</scope>
    <source>
        <strain evidence="3 4">NEAU-Ht49</strain>
    </source>
</reference>
<sequence length="1077" mass="113929">MPSPLDRHAVTAVLVTHDGARWLPDALKALLTQARPVQRLVVADTGSTDRGPDMAAEVVGPGAVLRLPRTTGYGEAVAEALRHPSAAAAPAAAPAAGPAPEADRVGWVWLLHDDSAPAPDALARLLKAADADPRIGVAGPKLRDWTDRRVLLSAGETMDAAGRRDTGIDHGDFDQGQHDGDRDVLAVSTAGMLVRRDLWDRLGGLETSFGLFRDDADLCFRAHAAGQRVVVVTDAVVFHAEAARRGVREIAVSDAPIRRLDRQNALLTLLANRPARALPGTWARIAWSTALQIAWMLLLKRPEAAKQEFGAFMAVLRAPMRLWRARRVRSEGRRHAHRYIQRSLMAHGVARRRAYEALHIWLAKRDARRAAEREESPPEDTSRRAMLRRFLTRPGVLLVFVLTVVALVAERSLITAGSRLTGGALAAPTGGASDLWAAYAAGWHPTGLGTDAGTPPWVAALAMVSTLAFGKPWLAVNVLLLGTVPLAGVTSLIAARRLIPPRTPYRAALRLWAAGTYALLPAATGAITDGRLGTSVVIVLLPLIALLAHRALTDAVDKRASGRAAWGTALLLAMAMAFVPLVWPLVVSAAVLVTAPRGLPVDRGARNMLIVVAVPPLILGPWSLGLLLHPSRFLLEAGTLPTGRAPASAADLLGLVPGGGPAVSWAAAGLAVAAFVALLVRERRTFVVTGWALTLFGLLMAILLSGLTAKSGADSAPYWPGVPLVFAGGGALAAASVGVRRAAFAVAGTGRVVRIGGVMLFAAACTTPVLAAATWVVDGVDGPLSRFNPDTVPIFLHDSTGARTVVLRHEPSGRVDYTVLRGAVPGPAETSVPDDASARRRLDALVSGIAGGTDTDEAPGLSALGVRYLLVRNPGTDPLTPVLDASPELNRQSRTADFASWEVRAPAGRLTLQDGQTVKILPGGTRAARTSVRVPPSTGPRTLTVAEPDDGGWHATLDGRSLKSHAVNGWSRAYEIPATGGTFVLSHSMLTRQIWVGVKGLFVLVVLILALPGARPDESPLAAAENTRSHARRAPTTVATALRRATRQIRQKPDEPIGRRRRSAAHTRSRHLDEEPS</sequence>
<feature type="transmembrane region" description="Helical" evidence="2">
    <location>
        <begin position="533"/>
        <end position="552"/>
    </location>
</feature>
<keyword evidence="2" id="KW-0472">Membrane</keyword>
<dbReference type="InterPro" id="IPR050834">
    <property type="entry name" value="Glycosyltransf_2"/>
</dbReference>
<proteinExistence type="predicted"/>
<keyword evidence="2" id="KW-0812">Transmembrane</keyword>
<name>A0A3M2ME84_9ACTN</name>
<dbReference type="RefSeq" id="WP_122193084.1">
    <property type="nucleotide sequence ID" value="NZ_JBHSKC010000001.1"/>
</dbReference>
<organism evidence="3 4">
    <name type="scientific">Actinomadura harenae</name>
    <dbReference type="NCBI Taxonomy" id="2483351"/>
    <lineage>
        <taxon>Bacteria</taxon>
        <taxon>Bacillati</taxon>
        <taxon>Actinomycetota</taxon>
        <taxon>Actinomycetes</taxon>
        <taxon>Streptosporangiales</taxon>
        <taxon>Thermomonosporaceae</taxon>
        <taxon>Actinomadura</taxon>
    </lineage>
</organism>
<gene>
    <name evidence="3" type="ORF">EBO15_04845</name>
</gene>
<evidence type="ECO:0000313" key="3">
    <source>
        <dbReference type="EMBL" id="RMI46955.1"/>
    </source>
</evidence>
<feature type="transmembrane region" description="Helical" evidence="2">
    <location>
        <begin position="662"/>
        <end position="680"/>
    </location>
</feature>
<feature type="transmembrane region" description="Helical" evidence="2">
    <location>
        <begin position="390"/>
        <end position="409"/>
    </location>
</feature>
<evidence type="ECO:0000313" key="4">
    <source>
        <dbReference type="Proteomes" id="UP000282674"/>
    </source>
</evidence>
<dbReference type="PANTHER" id="PTHR43685:SF3">
    <property type="entry name" value="SLR2126 PROTEIN"/>
    <property type="match status" value="1"/>
</dbReference>
<feature type="transmembrane region" description="Helical" evidence="2">
    <location>
        <begin position="473"/>
        <end position="495"/>
    </location>
</feature>
<keyword evidence="3" id="KW-0808">Transferase</keyword>
<evidence type="ECO:0000256" key="2">
    <source>
        <dbReference type="SAM" id="Phobius"/>
    </source>
</evidence>
<dbReference type="InterPro" id="IPR029044">
    <property type="entry name" value="Nucleotide-diphossugar_trans"/>
</dbReference>
<dbReference type="AlphaFoldDB" id="A0A3M2ME84"/>
<feature type="transmembrane region" description="Helical" evidence="2">
    <location>
        <begin position="752"/>
        <end position="777"/>
    </location>
</feature>
<feature type="compositionally biased region" description="Low complexity" evidence="1">
    <location>
        <begin position="1034"/>
        <end position="1043"/>
    </location>
</feature>
<feature type="region of interest" description="Disordered" evidence="1">
    <location>
        <begin position="1017"/>
        <end position="1077"/>
    </location>
</feature>